<gene>
    <name evidence="2" type="ORF">ABIC55_002938</name>
</gene>
<organism evidence="2 3">
    <name type="scientific">Sporosarcina psychrophila</name>
    <name type="common">Bacillus psychrophilus</name>
    <dbReference type="NCBI Taxonomy" id="1476"/>
    <lineage>
        <taxon>Bacteria</taxon>
        <taxon>Bacillati</taxon>
        <taxon>Bacillota</taxon>
        <taxon>Bacilli</taxon>
        <taxon>Bacillales</taxon>
        <taxon>Caryophanaceae</taxon>
        <taxon>Sporosarcina</taxon>
    </lineage>
</organism>
<protein>
    <recommendedName>
        <fullName evidence="4">Rho termination factor N-terminal domain-containing protein</fullName>
    </recommendedName>
</protein>
<reference evidence="2 3" key="1">
    <citation type="submission" date="2024-06" db="EMBL/GenBank/DDBJ databases">
        <title>Sorghum-associated microbial communities from plants grown in Nebraska, USA.</title>
        <authorList>
            <person name="Schachtman D."/>
        </authorList>
    </citation>
    <scope>NUCLEOTIDE SEQUENCE [LARGE SCALE GENOMIC DNA]</scope>
    <source>
        <strain evidence="2 3">1288</strain>
    </source>
</reference>
<name>A0ABV2K9T2_SPOPS</name>
<dbReference type="EMBL" id="JBEPME010000004">
    <property type="protein sequence ID" value="MET3657841.1"/>
    <property type="molecule type" value="Genomic_DNA"/>
</dbReference>
<dbReference type="RefSeq" id="WP_354313577.1">
    <property type="nucleotide sequence ID" value="NZ_JBEPME010000004.1"/>
</dbReference>
<keyword evidence="3" id="KW-1185">Reference proteome</keyword>
<sequence length="68" mass="7377">MGLTAFNRMRRSRAGNATASEANLIPELPDIRERAKKLGIPNAGKKSEKRLIQEIQEVIGGGEDDGSN</sequence>
<evidence type="ECO:0000313" key="3">
    <source>
        <dbReference type="Proteomes" id="UP001549104"/>
    </source>
</evidence>
<evidence type="ECO:0008006" key="4">
    <source>
        <dbReference type="Google" id="ProtNLM"/>
    </source>
</evidence>
<evidence type="ECO:0000256" key="1">
    <source>
        <dbReference type="SAM" id="MobiDB-lite"/>
    </source>
</evidence>
<accession>A0ABV2K9T2</accession>
<proteinExistence type="predicted"/>
<dbReference type="Proteomes" id="UP001549104">
    <property type="component" value="Unassembled WGS sequence"/>
</dbReference>
<feature type="region of interest" description="Disordered" evidence="1">
    <location>
        <begin position="1"/>
        <end position="22"/>
    </location>
</feature>
<evidence type="ECO:0000313" key="2">
    <source>
        <dbReference type="EMBL" id="MET3657841.1"/>
    </source>
</evidence>
<comment type="caution">
    <text evidence="2">The sequence shown here is derived from an EMBL/GenBank/DDBJ whole genome shotgun (WGS) entry which is preliminary data.</text>
</comment>